<dbReference type="GO" id="GO:0009765">
    <property type="term" value="P:photosynthesis, light harvesting"/>
    <property type="evidence" value="ECO:0007669"/>
    <property type="project" value="InterPro"/>
</dbReference>
<comment type="subcellular location">
    <subcellularLocation>
        <location evidence="1">Plastid</location>
        <location evidence="1">Chloroplast</location>
    </subcellularLocation>
</comment>
<evidence type="ECO:0000256" key="5">
    <source>
        <dbReference type="PIRSR" id="PIRSR601344-1"/>
    </source>
</evidence>
<feature type="binding site" evidence="5">
    <location>
        <position position="184"/>
    </location>
    <ligand>
        <name>chlorophyll a</name>
        <dbReference type="ChEBI" id="CHEBI:58416"/>
        <label>1</label>
    </ligand>
</feature>
<feature type="binding site" evidence="5">
    <location>
        <position position="77"/>
    </location>
    <ligand>
        <name>chlorophyll a</name>
        <dbReference type="ChEBI" id="CHEBI:58416"/>
        <label>1</label>
    </ligand>
</feature>
<feature type="binding site" evidence="5">
    <location>
        <position position="180"/>
    </location>
    <ligand>
        <name>chlorophyll a</name>
        <dbReference type="ChEBI" id="CHEBI:58416"/>
        <label>1</label>
    </ligand>
</feature>
<evidence type="ECO:0000313" key="7">
    <source>
        <dbReference type="EMBL" id="KOO29066.1"/>
    </source>
</evidence>
<dbReference type="GO" id="GO:0009507">
    <property type="term" value="C:chloroplast"/>
    <property type="evidence" value="ECO:0007669"/>
    <property type="project" value="UniProtKB-SubCell"/>
</dbReference>
<name>A0A0M0JR50_9EUKA</name>
<sequence length="207" mass="22288">MLAINVAASSAFSGLAMRAPMNIVMQAKDVVVPPPTPLEIMKAMPGITDPLGFFDPLGYASAEGVTEGKVRFYREAELKHGRVAMLASLGFLVGEQFHPLFGGNINVPSYIAFQETPLQAFFFPVVCSLAIFEVFSVFSFMNPKDGMWAIKSDHKAGDFGFDPLGLKPASPAEFAEMQTKELNNGRLAMLAMAGMVGQELATGAKLF</sequence>
<evidence type="ECO:0000256" key="3">
    <source>
        <dbReference type="ARBA" id="ARBA00022531"/>
    </source>
</evidence>
<dbReference type="Pfam" id="PF00504">
    <property type="entry name" value="Chloroa_b-bind"/>
    <property type="match status" value="1"/>
</dbReference>
<feature type="binding site" evidence="5">
    <location>
        <position position="186"/>
    </location>
    <ligand>
        <name>chlorophyll a</name>
        <dbReference type="ChEBI" id="CHEBI:58416"/>
        <label>1</label>
    </ligand>
</feature>
<dbReference type="Proteomes" id="UP000037460">
    <property type="component" value="Unassembled WGS sequence"/>
</dbReference>
<evidence type="ECO:0000256" key="2">
    <source>
        <dbReference type="ARBA" id="ARBA00022528"/>
    </source>
</evidence>
<evidence type="ECO:0000313" key="8">
    <source>
        <dbReference type="Proteomes" id="UP000037460"/>
    </source>
</evidence>
<dbReference type="EMBL" id="JWZX01002470">
    <property type="protein sequence ID" value="KOO29066.1"/>
    <property type="molecule type" value="Genomic_DNA"/>
</dbReference>
<evidence type="ECO:0000256" key="4">
    <source>
        <dbReference type="ARBA" id="ARBA00022640"/>
    </source>
</evidence>
<feature type="transmembrane region" description="Helical" evidence="6">
    <location>
        <begin position="121"/>
        <end position="141"/>
    </location>
</feature>
<keyword evidence="3" id="KW-0602">Photosynthesis</keyword>
<dbReference type="InterPro" id="IPR022796">
    <property type="entry name" value="Chloroa_b-bind"/>
</dbReference>
<dbReference type="InterPro" id="IPR001344">
    <property type="entry name" value="Chloro_AB-bd_pln"/>
</dbReference>
<reference evidence="8" key="1">
    <citation type="journal article" date="2015" name="PLoS Genet.">
        <title>Genome Sequence and Transcriptome Analyses of Chrysochromulina tobin: Metabolic Tools for Enhanced Algal Fitness in the Prominent Order Prymnesiales (Haptophyceae).</title>
        <authorList>
            <person name="Hovde B.T."/>
            <person name="Deodato C.R."/>
            <person name="Hunsperger H.M."/>
            <person name="Ryken S.A."/>
            <person name="Yost W."/>
            <person name="Jha R.K."/>
            <person name="Patterson J."/>
            <person name="Monnat R.J. Jr."/>
            <person name="Barlow S.B."/>
            <person name="Starkenburg S.R."/>
            <person name="Cattolico R.A."/>
        </authorList>
    </citation>
    <scope>NUCLEOTIDE SEQUENCE</scope>
    <source>
        <strain evidence="8">CCMP291</strain>
    </source>
</reference>
<keyword evidence="2" id="KW-0150">Chloroplast</keyword>
<keyword evidence="4" id="KW-0934">Plastid</keyword>
<feature type="binding site" evidence="5">
    <location>
        <position position="181"/>
    </location>
    <ligand>
        <name>chlorophyll a</name>
        <dbReference type="ChEBI" id="CHEBI:58416"/>
        <label>1</label>
    </ligand>
</feature>
<dbReference type="PANTHER" id="PTHR21649">
    <property type="entry name" value="CHLOROPHYLL A/B BINDING PROTEIN"/>
    <property type="match status" value="1"/>
</dbReference>
<feature type="binding site" evidence="5">
    <location>
        <position position="198"/>
    </location>
    <ligand>
        <name>chlorophyll a</name>
        <dbReference type="ChEBI" id="CHEBI:58416"/>
        <label>1</label>
    </ligand>
</feature>
<feature type="binding site" description="axial binding residue" evidence="5">
    <location>
        <position position="82"/>
    </location>
    <ligand>
        <name>chlorophyll b</name>
        <dbReference type="ChEBI" id="CHEBI:61721"/>
        <label>1</label>
    </ligand>
    <ligandPart>
        <name>Mg</name>
        <dbReference type="ChEBI" id="CHEBI:25107"/>
    </ligandPart>
</feature>
<evidence type="ECO:0000256" key="6">
    <source>
        <dbReference type="SAM" id="Phobius"/>
    </source>
</evidence>
<dbReference type="GO" id="GO:0016168">
    <property type="term" value="F:chlorophyll binding"/>
    <property type="evidence" value="ECO:0007669"/>
    <property type="project" value="UniProtKB-KW"/>
</dbReference>
<dbReference type="AlphaFoldDB" id="A0A0M0JR50"/>
<dbReference type="SUPFAM" id="SSF103511">
    <property type="entry name" value="Chlorophyll a-b binding protein"/>
    <property type="match status" value="1"/>
</dbReference>
<feature type="binding site" evidence="5">
    <location>
        <position position="80"/>
    </location>
    <ligand>
        <name>chlorophyll a</name>
        <dbReference type="ChEBI" id="CHEBI:58416"/>
        <label>1</label>
    </ligand>
</feature>
<organism evidence="7 8">
    <name type="scientific">Chrysochromulina tobinii</name>
    <dbReference type="NCBI Taxonomy" id="1460289"/>
    <lineage>
        <taxon>Eukaryota</taxon>
        <taxon>Haptista</taxon>
        <taxon>Haptophyta</taxon>
        <taxon>Prymnesiophyceae</taxon>
        <taxon>Prymnesiales</taxon>
        <taxon>Chrysochromulinaceae</taxon>
        <taxon>Chrysochromulina</taxon>
    </lineage>
</organism>
<accession>A0A0M0JR50</accession>
<evidence type="ECO:0000256" key="1">
    <source>
        <dbReference type="ARBA" id="ARBA00004229"/>
    </source>
</evidence>
<keyword evidence="6" id="KW-0472">Membrane</keyword>
<keyword evidence="5" id="KW-0157">Chromophore</keyword>
<keyword evidence="5" id="KW-0148">Chlorophyll</keyword>
<protein>
    <submittedName>
        <fullName evidence="7">Chloroplast light harvesting protein isoform 4</fullName>
    </submittedName>
</protein>
<keyword evidence="6" id="KW-1133">Transmembrane helix</keyword>
<dbReference type="Gene3D" id="1.10.3460.10">
    <property type="entry name" value="Chlorophyll a/b binding protein domain"/>
    <property type="match status" value="1"/>
</dbReference>
<proteinExistence type="predicted"/>
<keyword evidence="8" id="KW-1185">Reference proteome</keyword>
<gene>
    <name evidence="7" type="ORF">Ctob_001866</name>
</gene>
<dbReference type="GO" id="GO:0016020">
    <property type="term" value="C:membrane"/>
    <property type="evidence" value="ECO:0007669"/>
    <property type="project" value="InterPro"/>
</dbReference>
<dbReference type="OrthoDB" id="423598at2759"/>
<keyword evidence="6" id="KW-0812">Transmembrane</keyword>
<comment type="caution">
    <text evidence="7">The sequence shown here is derived from an EMBL/GenBank/DDBJ whole genome shotgun (WGS) entry which is preliminary data.</text>
</comment>